<dbReference type="Proteomes" id="UP000095286">
    <property type="component" value="Unplaced"/>
</dbReference>
<evidence type="ECO:0000313" key="1">
    <source>
        <dbReference type="Proteomes" id="UP000095286"/>
    </source>
</evidence>
<protein>
    <submittedName>
        <fullName evidence="2">ShKT domain-containing protein</fullName>
    </submittedName>
</protein>
<name>A0AC35TSV5_9BILA</name>
<sequence>MKFIITLSVVSLAVVAYTCVDIADDCNILAPLCNADPPVPYVQTHCQVTCGTCATTQSSCMDDIDNCGSLNICYLPAFSEFAWKHCKLTCNLCNSPNPSDITTPAPCFDTMPLEGCEDIFKYCSDPVYKPLMSEECPKTCGFCF</sequence>
<accession>A0AC35TSV5</accession>
<dbReference type="WBParaSite" id="RSKR_0000389450.1">
    <property type="protein sequence ID" value="RSKR_0000389450.1"/>
    <property type="gene ID" value="RSKR_0000389450"/>
</dbReference>
<organism evidence="1 2">
    <name type="scientific">Rhabditophanes sp. KR3021</name>
    <dbReference type="NCBI Taxonomy" id="114890"/>
    <lineage>
        <taxon>Eukaryota</taxon>
        <taxon>Metazoa</taxon>
        <taxon>Ecdysozoa</taxon>
        <taxon>Nematoda</taxon>
        <taxon>Chromadorea</taxon>
        <taxon>Rhabditida</taxon>
        <taxon>Tylenchina</taxon>
        <taxon>Panagrolaimomorpha</taxon>
        <taxon>Strongyloidoidea</taxon>
        <taxon>Alloionematidae</taxon>
        <taxon>Rhabditophanes</taxon>
    </lineage>
</organism>
<evidence type="ECO:0000313" key="2">
    <source>
        <dbReference type="WBParaSite" id="RSKR_0000389450.1"/>
    </source>
</evidence>
<proteinExistence type="predicted"/>
<reference evidence="2" key="1">
    <citation type="submission" date="2016-11" db="UniProtKB">
        <authorList>
            <consortium name="WormBaseParasite"/>
        </authorList>
    </citation>
    <scope>IDENTIFICATION</scope>
    <source>
        <strain evidence="2">KR3021</strain>
    </source>
</reference>